<dbReference type="InterPro" id="IPR036097">
    <property type="entry name" value="HisK_dim/P_sf"/>
</dbReference>
<dbReference type="PANTHER" id="PTHR43547:SF2">
    <property type="entry name" value="HYBRID SIGNAL TRANSDUCTION HISTIDINE KINASE C"/>
    <property type="match status" value="1"/>
</dbReference>
<dbReference type="SMART" id="SM00388">
    <property type="entry name" value="HisKA"/>
    <property type="match status" value="1"/>
</dbReference>
<evidence type="ECO:0000256" key="2">
    <source>
        <dbReference type="ARBA" id="ARBA00012438"/>
    </source>
</evidence>
<dbReference type="CDD" id="cd00075">
    <property type="entry name" value="HATPase"/>
    <property type="match status" value="1"/>
</dbReference>
<dbReference type="InterPro" id="IPR036890">
    <property type="entry name" value="HATPase_C_sf"/>
</dbReference>
<sequence>MRLAEFILKRMEDILAEWEVFATTLLPAAGIMTSLALRDHAQDILDAIAKDLGTSQTRNEQSEKSKGRAVQVAGAPETAAQTHAVLRARSRFDINQLVAEYRALRASVLRLWMDAHPLAEDGVEDMIRFNEAIDQAIAESVSHFHLTIERYRNLLLGMLGHDMRNPLNAIQLTASYLATLNAGEEVSDAATQVMRSGASMQALLDDLVDFNRTNLGLELRVVTSDTDLAKVVADELEQFRAAHPGKRIELTTSPDNHGRWDGPRLQQLLRNLVANAIKYGSSDTPVRVTLRCEEADVCLEVTNNGPTIDPSDLIRIFNPLERAASQRAGGDPRDGLGLGLFIVREIAQAHGGRVEVRSEQEETTFTLHMPRYTTPS</sequence>
<dbReference type="AlphaFoldDB" id="A0A4R7SNU6"/>
<evidence type="ECO:0000256" key="4">
    <source>
        <dbReference type="SAM" id="MobiDB-lite"/>
    </source>
</evidence>
<dbReference type="SUPFAM" id="SSF47384">
    <property type="entry name" value="Homodimeric domain of signal transducing histidine kinase"/>
    <property type="match status" value="1"/>
</dbReference>
<dbReference type="InterPro" id="IPR003594">
    <property type="entry name" value="HATPase_dom"/>
</dbReference>
<comment type="catalytic activity">
    <reaction evidence="1">
        <text>ATP + protein L-histidine = ADP + protein N-phospho-L-histidine.</text>
        <dbReference type="EC" id="2.7.13.3"/>
    </reaction>
</comment>
<dbReference type="CDD" id="cd00082">
    <property type="entry name" value="HisKA"/>
    <property type="match status" value="1"/>
</dbReference>
<protein>
    <recommendedName>
        <fullName evidence="2">histidine kinase</fullName>
        <ecNumber evidence="2">2.7.13.3</ecNumber>
    </recommendedName>
</protein>
<gene>
    <name evidence="6" type="ORF">EI77_00162</name>
</gene>
<feature type="region of interest" description="Disordered" evidence="4">
    <location>
        <begin position="55"/>
        <end position="74"/>
    </location>
</feature>
<evidence type="ECO:0000256" key="3">
    <source>
        <dbReference type="ARBA" id="ARBA00022553"/>
    </source>
</evidence>
<reference evidence="6 7" key="1">
    <citation type="submission" date="2019-03" db="EMBL/GenBank/DDBJ databases">
        <title>Genomic Encyclopedia of Archaeal and Bacterial Type Strains, Phase II (KMG-II): from individual species to whole genera.</title>
        <authorList>
            <person name="Goeker M."/>
        </authorList>
    </citation>
    <scope>NUCLEOTIDE SEQUENCE [LARGE SCALE GENOMIC DNA]</scope>
    <source>
        <strain evidence="6 7">ATCC 25309</strain>
    </source>
</reference>
<dbReference type="InterPro" id="IPR004358">
    <property type="entry name" value="Sig_transdc_His_kin-like_C"/>
</dbReference>
<dbReference type="Pfam" id="PF02518">
    <property type="entry name" value="HATPase_c"/>
    <property type="match status" value="1"/>
</dbReference>
<evidence type="ECO:0000259" key="5">
    <source>
        <dbReference type="PROSITE" id="PS50109"/>
    </source>
</evidence>
<proteinExistence type="predicted"/>
<dbReference type="Pfam" id="PF00512">
    <property type="entry name" value="HisKA"/>
    <property type="match status" value="1"/>
</dbReference>
<dbReference type="PROSITE" id="PS50109">
    <property type="entry name" value="HIS_KIN"/>
    <property type="match status" value="1"/>
</dbReference>
<keyword evidence="3" id="KW-0597">Phosphoprotein</keyword>
<dbReference type="OrthoDB" id="178489at2"/>
<dbReference type="EC" id="2.7.13.3" evidence="2"/>
<organism evidence="6 7">
    <name type="scientific">Prosthecobacter fusiformis</name>
    <dbReference type="NCBI Taxonomy" id="48464"/>
    <lineage>
        <taxon>Bacteria</taxon>
        <taxon>Pseudomonadati</taxon>
        <taxon>Verrucomicrobiota</taxon>
        <taxon>Verrucomicrobiia</taxon>
        <taxon>Verrucomicrobiales</taxon>
        <taxon>Verrucomicrobiaceae</taxon>
        <taxon>Prosthecobacter</taxon>
    </lineage>
</organism>
<dbReference type="RefSeq" id="WP_133792856.1">
    <property type="nucleotide sequence ID" value="NZ_SOCA01000001.1"/>
</dbReference>
<dbReference type="Gene3D" id="1.10.287.130">
    <property type="match status" value="1"/>
</dbReference>
<accession>A0A4R7SNU6</accession>
<dbReference type="Proteomes" id="UP000295662">
    <property type="component" value="Unassembled WGS sequence"/>
</dbReference>
<dbReference type="SMART" id="SM00387">
    <property type="entry name" value="HATPase_c"/>
    <property type="match status" value="1"/>
</dbReference>
<feature type="domain" description="Histidine kinase" evidence="5">
    <location>
        <begin position="158"/>
        <end position="373"/>
    </location>
</feature>
<comment type="caution">
    <text evidence="6">The sequence shown here is derived from an EMBL/GenBank/DDBJ whole genome shotgun (WGS) entry which is preliminary data.</text>
</comment>
<evidence type="ECO:0000313" key="7">
    <source>
        <dbReference type="Proteomes" id="UP000295662"/>
    </source>
</evidence>
<dbReference type="InterPro" id="IPR005467">
    <property type="entry name" value="His_kinase_dom"/>
</dbReference>
<dbReference type="SUPFAM" id="SSF55874">
    <property type="entry name" value="ATPase domain of HSP90 chaperone/DNA topoisomerase II/histidine kinase"/>
    <property type="match status" value="1"/>
</dbReference>
<keyword evidence="7" id="KW-1185">Reference proteome</keyword>
<evidence type="ECO:0000313" key="6">
    <source>
        <dbReference type="EMBL" id="TDU80862.1"/>
    </source>
</evidence>
<dbReference type="PANTHER" id="PTHR43547">
    <property type="entry name" value="TWO-COMPONENT HISTIDINE KINASE"/>
    <property type="match status" value="1"/>
</dbReference>
<dbReference type="GO" id="GO:0000155">
    <property type="term" value="F:phosphorelay sensor kinase activity"/>
    <property type="evidence" value="ECO:0007669"/>
    <property type="project" value="InterPro"/>
</dbReference>
<dbReference type="EMBL" id="SOCA01000001">
    <property type="protein sequence ID" value="TDU80862.1"/>
    <property type="molecule type" value="Genomic_DNA"/>
</dbReference>
<dbReference type="InterPro" id="IPR003661">
    <property type="entry name" value="HisK_dim/P_dom"/>
</dbReference>
<dbReference type="PRINTS" id="PR00344">
    <property type="entry name" value="BCTRLSENSOR"/>
</dbReference>
<evidence type="ECO:0000256" key="1">
    <source>
        <dbReference type="ARBA" id="ARBA00000085"/>
    </source>
</evidence>
<dbReference type="Gene3D" id="3.30.565.10">
    <property type="entry name" value="Histidine kinase-like ATPase, C-terminal domain"/>
    <property type="match status" value="1"/>
</dbReference>
<name>A0A4R7SNU6_9BACT</name>